<protein>
    <submittedName>
        <fullName evidence="10">Acyl-CoA dehydrogenase family protein</fullName>
        <ecNumber evidence="10">1.-.-.-</ecNumber>
    </submittedName>
</protein>
<dbReference type="PROSITE" id="PS00072">
    <property type="entry name" value="ACYL_COA_DH_1"/>
    <property type="match status" value="1"/>
</dbReference>
<dbReference type="InterPro" id="IPR037069">
    <property type="entry name" value="AcylCoA_DH/ox_N_sf"/>
</dbReference>
<dbReference type="Gene3D" id="1.20.140.10">
    <property type="entry name" value="Butyryl-CoA Dehydrogenase, subunit A, domain 3"/>
    <property type="match status" value="1"/>
</dbReference>
<gene>
    <name evidence="10" type="ORF">ABC974_17120</name>
</gene>
<evidence type="ECO:0000256" key="5">
    <source>
        <dbReference type="ARBA" id="ARBA00023002"/>
    </source>
</evidence>
<evidence type="ECO:0000259" key="7">
    <source>
        <dbReference type="Pfam" id="PF00441"/>
    </source>
</evidence>
<evidence type="ECO:0000256" key="4">
    <source>
        <dbReference type="ARBA" id="ARBA00022827"/>
    </source>
</evidence>
<comment type="caution">
    <text evidence="10">The sequence shown here is derived from an EMBL/GenBank/DDBJ whole genome shotgun (WGS) entry which is preliminary data.</text>
</comment>
<dbReference type="InterPro" id="IPR036250">
    <property type="entry name" value="AcylCo_DH-like_C"/>
</dbReference>
<dbReference type="PIRSF" id="PIRSF016578">
    <property type="entry name" value="HsaA"/>
    <property type="match status" value="1"/>
</dbReference>
<dbReference type="EC" id="1.-.-.-" evidence="10"/>
<dbReference type="PROSITE" id="PS00073">
    <property type="entry name" value="ACYL_COA_DH_2"/>
    <property type="match status" value="1"/>
</dbReference>
<dbReference type="Gene3D" id="2.40.110.10">
    <property type="entry name" value="Butyryl-CoA Dehydrogenase, subunit A, domain 2"/>
    <property type="match status" value="1"/>
</dbReference>
<keyword evidence="4 6" id="KW-0274">FAD</keyword>
<comment type="cofactor">
    <cofactor evidence="1 6">
        <name>FAD</name>
        <dbReference type="ChEBI" id="CHEBI:57692"/>
    </cofactor>
</comment>
<dbReference type="Gene3D" id="1.10.540.10">
    <property type="entry name" value="Acyl-CoA dehydrogenase/oxidase, N-terminal domain"/>
    <property type="match status" value="1"/>
</dbReference>
<feature type="domain" description="Acyl-CoA dehydrogenase/oxidase C-terminal" evidence="7">
    <location>
        <begin position="235"/>
        <end position="383"/>
    </location>
</feature>
<evidence type="ECO:0000259" key="9">
    <source>
        <dbReference type="Pfam" id="PF02771"/>
    </source>
</evidence>
<dbReference type="InterPro" id="IPR046373">
    <property type="entry name" value="Acyl-CoA_Oxase/DH_mid-dom_sf"/>
</dbReference>
<reference evidence="10 11" key="1">
    <citation type="submission" date="2024-05" db="EMBL/GenBank/DDBJ databases">
        <authorList>
            <person name="Liu Q."/>
            <person name="Xin Y.-H."/>
        </authorList>
    </citation>
    <scope>NUCLEOTIDE SEQUENCE [LARGE SCALE GENOMIC DNA]</scope>
    <source>
        <strain evidence="10 11">CGMCC 1.10181</strain>
    </source>
</reference>
<dbReference type="Pfam" id="PF00441">
    <property type="entry name" value="Acyl-CoA_dh_1"/>
    <property type="match status" value="1"/>
</dbReference>
<dbReference type="PANTHER" id="PTHR43884:SF20">
    <property type="entry name" value="ACYL-COA DEHYDROGENASE FADE28"/>
    <property type="match status" value="1"/>
</dbReference>
<proteinExistence type="inferred from homology"/>
<dbReference type="InterPro" id="IPR009075">
    <property type="entry name" value="AcylCo_DH/oxidase_C"/>
</dbReference>
<dbReference type="GO" id="GO:0016491">
    <property type="term" value="F:oxidoreductase activity"/>
    <property type="evidence" value="ECO:0007669"/>
    <property type="project" value="UniProtKB-KW"/>
</dbReference>
<organism evidence="10 11">
    <name type="scientific">Sphingomonas oligophenolica</name>
    <dbReference type="NCBI Taxonomy" id="301154"/>
    <lineage>
        <taxon>Bacteria</taxon>
        <taxon>Pseudomonadati</taxon>
        <taxon>Pseudomonadota</taxon>
        <taxon>Alphaproteobacteria</taxon>
        <taxon>Sphingomonadales</taxon>
        <taxon>Sphingomonadaceae</taxon>
        <taxon>Sphingomonas</taxon>
    </lineage>
</organism>
<dbReference type="InterPro" id="IPR013786">
    <property type="entry name" value="AcylCoA_DH/ox_N"/>
</dbReference>
<comment type="similarity">
    <text evidence="2 6">Belongs to the acyl-CoA dehydrogenase family.</text>
</comment>
<evidence type="ECO:0000313" key="10">
    <source>
        <dbReference type="EMBL" id="MEN2791360.1"/>
    </source>
</evidence>
<dbReference type="Pfam" id="PF02771">
    <property type="entry name" value="Acyl-CoA_dh_N"/>
    <property type="match status" value="1"/>
</dbReference>
<feature type="domain" description="Acyl-CoA oxidase/dehydrogenase middle" evidence="8">
    <location>
        <begin position="123"/>
        <end position="223"/>
    </location>
</feature>
<keyword evidence="11" id="KW-1185">Reference proteome</keyword>
<evidence type="ECO:0000259" key="8">
    <source>
        <dbReference type="Pfam" id="PF02770"/>
    </source>
</evidence>
<dbReference type="SUPFAM" id="SSF47203">
    <property type="entry name" value="Acyl-CoA dehydrogenase C-terminal domain-like"/>
    <property type="match status" value="1"/>
</dbReference>
<dbReference type="InterPro" id="IPR006091">
    <property type="entry name" value="Acyl-CoA_Oxase/DH_mid-dom"/>
</dbReference>
<dbReference type="Pfam" id="PF02770">
    <property type="entry name" value="Acyl-CoA_dh_M"/>
    <property type="match status" value="1"/>
</dbReference>
<evidence type="ECO:0000256" key="6">
    <source>
        <dbReference type="RuleBase" id="RU362125"/>
    </source>
</evidence>
<evidence type="ECO:0000256" key="1">
    <source>
        <dbReference type="ARBA" id="ARBA00001974"/>
    </source>
</evidence>
<keyword evidence="3 6" id="KW-0285">Flavoprotein</keyword>
<dbReference type="Proteomes" id="UP001419910">
    <property type="component" value="Unassembled WGS sequence"/>
</dbReference>
<feature type="domain" description="Acyl-CoA dehydrogenase/oxidase N-terminal" evidence="9">
    <location>
        <begin position="13"/>
        <end position="118"/>
    </location>
</feature>
<dbReference type="EMBL" id="JBDIME010000016">
    <property type="protein sequence ID" value="MEN2791360.1"/>
    <property type="molecule type" value="Genomic_DNA"/>
</dbReference>
<name>A0ABU9Y6C0_9SPHN</name>
<dbReference type="PANTHER" id="PTHR43884">
    <property type="entry name" value="ACYL-COA DEHYDROGENASE"/>
    <property type="match status" value="1"/>
</dbReference>
<evidence type="ECO:0000256" key="3">
    <source>
        <dbReference type="ARBA" id="ARBA00022630"/>
    </source>
</evidence>
<evidence type="ECO:0000256" key="2">
    <source>
        <dbReference type="ARBA" id="ARBA00009347"/>
    </source>
</evidence>
<keyword evidence="5 6" id="KW-0560">Oxidoreductase</keyword>
<evidence type="ECO:0000313" key="11">
    <source>
        <dbReference type="Proteomes" id="UP001419910"/>
    </source>
</evidence>
<dbReference type="InterPro" id="IPR006089">
    <property type="entry name" value="Acyl-CoA_DH_CS"/>
</dbReference>
<accession>A0ABU9Y6C0</accession>
<sequence length="390" mass="42993">MALSSLQGSDYPEIREEIVKLCERFPDEYWRKLDREMAYPAEFVQALGDAGYLAALIPEEYGGSGLPLSAAAAILEEVQRTGCNGSACHAQMYIMGALLRHGSEAQKREYLPRIASGELRLQAFGVTEPTSGTDTGALKTTAIRDGDRYVVNGQKIWTSRAEYSDLMLLLARTTPRDQVRRGIDGLSIFLLDMNAARAAGGLTIRPIRTMMNHSTTEVFFDNVEVPAANLIGEEGKGFRYILSGMNAERILIAAECIGDAKFFIERSRNYANERELFGRPIGQNQGVQFPIAKAYAQMRAAELMVHHAAELFEAGEAIGEQANIAKMLAADASWAAGEAAIQTHGGFGFAEEYDIERKFRETRLYQVAPISTNMVLSYIAEHVLGLPRSY</sequence>
<dbReference type="RefSeq" id="WP_343892385.1">
    <property type="nucleotide sequence ID" value="NZ_BAAAEH010000059.1"/>
</dbReference>
<dbReference type="SUPFAM" id="SSF56645">
    <property type="entry name" value="Acyl-CoA dehydrogenase NM domain-like"/>
    <property type="match status" value="1"/>
</dbReference>
<dbReference type="InterPro" id="IPR009100">
    <property type="entry name" value="AcylCoA_DH/oxidase_NM_dom_sf"/>
</dbReference>